<dbReference type="Gene3D" id="1.10.287.1490">
    <property type="match status" value="1"/>
</dbReference>
<name>A0A1F7WEK7_9BACT</name>
<dbReference type="SUPFAM" id="SSF57997">
    <property type="entry name" value="Tropomyosin"/>
    <property type="match status" value="1"/>
</dbReference>
<proteinExistence type="predicted"/>
<evidence type="ECO:0000313" key="2">
    <source>
        <dbReference type="EMBL" id="OGM01220.1"/>
    </source>
</evidence>
<reference evidence="2 3" key="1">
    <citation type="journal article" date="2016" name="Nat. Commun.">
        <title>Thousands of microbial genomes shed light on interconnected biogeochemical processes in an aquifer system.</title>
        <authorList>
            <person name="Anantharaman K."/>
            <person name="Brown C.T."/>
            <person name="Hug L.A."/>
            <person name="Sharon I."/>
            <person name="Castelle C.J."/>
            <person name="Probst A.J."/>
            <person name="Thomas B.C."/>
            <person name="Singh A."/>
            <person name="Wilkins M.J."/>
            <person name="Karaoz U."/>
            <person name="Brodie E.L."/>
            <person name="Williams K.H."/>
            <person name="Hubbard S.S."/>
            <person name="Banfield J.F."/>
        </authorList>
    </citation>
    <scope>NUCLEOTIDE SEQUENCE [LARGE SCALE GENOMIC DNA]</scope>
</reference>
<sequence length="330" mass="36332">MKPALRRVGRSEEMKKFLTAAVAAMALTVAVEARGQDGQMSGDVVPVTSTMILPTGPVGDCIRRCFETAEQCEEARRQAREGWRRLLERISTIETRISELDGRVGGLATRVDRVESELTQLRTELVQLRTELDRQATLLVAIDNRLGSIETLVGELRGDLQEANGRIDELIERVTELEERRPIVYRLPGVNVLALWGSNDLRYTGALISASGVEFNFTPRFSVVLDGGLVADGSDRPLGVFVRGELGWNIRRSYGVWRFGLALQGMWTGLDESLHAEAAFITAAPQASFRFDRAQWLEIHVSVPSGVGITGGEVSPVVGVEGGIALRWEF</sequence>
<evidence type="ECO:0000313" key="3">
    <source>
        <dbReference type="Proteomes" id="UP000176988"/>
    </source>
</evidence>
<protein>
    <submittedName>
        <fullName evidence="2">Uncharacterized protein</fullName>
    </submittedName>
</protein>
<evidence type="ECO:0000256" key="1">
    <source>
        <dbReference type="SAM" id="Coils"/>
    </source>
</evidence>
<dbReference type="AlphaFoldDB" id="A0A1F7WEK7"/>
<dbReference type="EMBL" id="MGFG01000010">
    <property type="protein sequence ID" value="OGM01220.1"/>
    <property type="molecule type" value="Genomic_DNA"/>
</dbReference>
<dbReference type="Proteomes" id="UP000176988">
    <property type="component" value="Unassembled WGS sequence"/>
</dbReference>
<comment type="caution">
    <text evidence="2">The sequence shown here is derived from an EMBL/GenBank/DDBJ whole genome shotgun (WGS) entry which is preliminary data.</text>
</comment>
<organism evidence="2 3">
    <name type="scientific">Candidatus Uhrbacteria bacterium RIFOXYC2_FULL_47_19</name>
    <dbReference type="NCBI Taxonomy" id="1802424"/>
    <lineage>
        <taxon>Bacteria</taxon>
        <taxon>Candidatus Uhriibacteriota</taxon>
    </lineage>
</organism>
<keyword evidence="1" id="KW-0175">Coiled coil</keyword>
<gene>
    <name evidence="2" type="ORF">A2480_01645</name>
</gene>
<feature type="coiled-coil region" evidence="1">
    <location>
        <begin position="111"/>
        <end position="180"/>
    </location>
</feature>
<accession>A0A1F7WEK7</accession>